<evidence type="ECO:0000256" key="2">
    <source>
        <dbReference type="ARBA" id="ARBA00022771"/>
    </source>
</evidence>
<dbReference type="Pfam" id="PF00271">
    <property type="entry name" value="Helicase_C"/>
    <property type="match status" value="1"/>
</dbReference>
<keyword evidence="2 5" id="KW-0863">Zinc-finger</keyword>
<reference evidence="10 11" key="1">
    <citation type="submission" date="2019-07" db="EMBL/GenBank/DDBJ databases">
        <title>Genomics analysis of Aphanomyces spp. identifies a new class of oomycete effector associated with host adaptation.</title>
        <authorList>
            <person name="Gaulin E."/>
        </authorList>
    </citation>
    <scope>NUCLEOTIDE SEQUENCE [LARGE SCALE GENOMIC DNA]</scope>
    <source>
        <strain evidence="10 11">ATCC 201684</strain>
    </source>
</reference>
<dbReference type="PANTHER" id="PTHR45865">
    <property type="entry name" value="E3 UBIQUITIN-PROTEIN LIGASE SHPRH FAMILY MEMBER"/>
    <property type="match status" value="1"/>
</dbReference>
<dbReference type="InterPro" id="IPR001650">
    <property type="entry name" value="Helicase_C-like"/>
</dbReference>
<evidence type="ECO:0000256" key="7">
    <source>
        <dbReference type="SAM" id="MobiDB-lite"/>
    </source>
</evidence>
<keyword evidence="6" id="KW-0175">Coiled coil</keyword>
<dbReference type="GO" id="GO:0016787">
    <property type="term" value="F:hydrolase activity"/>
    <property type="evidence" value="ECO:0007669"/>
    <property type="project" value="UniProtKB-KW"/>
</dbReference>
<dbReference type="EMBL" id="VJMJ01000067">
    <property type="protein sequence ID" value="KAF0739038.1"/>
    <property type="molecule type" value="Genomic_DNA"/>
</dbReference>
<evidence type="ECO:0000256" key="3">
    <source>
        <dbReference type="ARBA" id="ARBA00022801"/>
    </source>
</evidence>
<dbReference type="SUPFAM" id="SSF52540">
    <property type="entry name" value="P-loop containing nucleoside triphosphate hydrolases"/>
    <property type="match status" value="2"/>
</dbReference>
<protein>
    <recommendedName>
        <fullName evidence="12">RING-type domain-containing protein</fullName>
    </recommendedName>
</protein>
<evidence type="ECO:0008006" key="12">
    <source>
        <dbReference type="Google" id="ProtNLM"/>
    </source>
</evidence>
<dbReference type="Gene3D" id="3.40.50.10810">
    <property type="entry name" value="Tandem AAA-ATPase domain"/>
    <property type="match status" value="2"/>
</dbReference>
<evidence type="ECO:0000256" key="6">
    <source>
        <dbReference type="SAM" id="Coils"/>
    </source>
</evidence>
<evidence type="ECO:0000256" key="5">
    <source>
        <dbReference type="PROSITE-ProRule" id="PRU00175"/>
    </source>
</evidence>
<dbReference type="GO" id="GO:0008270">
    <property type="term" value="F:zinc ion binding"/>
    <property type="evidence" value="ECO:0007669"/>
    <property type="project" value="UniProtKB-KW"/>
</dbReference>
<dbReference type="InterPro" id="IPR049730">
    <property type="entry name" value="SNF2/RAD54-like_C"/>
</dbReference>
<accession>A0A6G0XFL6</accession>
<dbReference type="InterPro" id="IPR027417">
    <property type="entry name" value="P-loop_NTPase"/>
</dbReference>
<feature type="compositionally biased region" description="Basic residues" evidence="7">
    <location>
        <begin position="12"/>
        <end position="23"/>
    </location>
</feature>
<organism evidence="10 11">
    <name type="scientific">Aphanomyces euteiches</name>
    <dbReference type="NCBI Taxonomy" id="100861"/>
    <lineage>
        <taxon>Eukaryota</taxon>
        <taxon>Sar</taxon>
        <taxon>Stramenopiles</taxon>
        <taxon>Oomycota</taxon>
        <taxon>Saprolegniomycetes</taxon>
        <taxon>Saprolegniales</taxon>
        <taxon>Verrucalvaceae</taxon>
        <taxon>Aphanomyces</taxon>
    </lineage>
</organism>
<dbReference type="PANTHER" id="PTHR45865:SF1">
    <property type="entry name" value="E3 UBIQUITIN-PROTEIN LIGASE SHPRH"/>
    <property type="match status" value="1"/>
</dbReference>
<gene>
    <name evidence="10" type="ORF">Ae201684_005221</name>
</gene>
<dbReference type="InterPro" id="IPR014001">
    <property type="entry name" value="Helicase_ATP-bd"/>
</dbReference>
<dbReference type="InterPro" id="IPR019786">
    <property type="entry name" value="Zinc_finger_PHD-type_CS"/>
</dbReference>
<evidence type="ECO:0000256" key="1">
    <source>
        <dbReference type="ARBA" id="ARBA00022723"/>
    </source>
</evidence>
<dbReference type="InterPro" id="IPR038718">
    <property type="entry name" value="SNF2-like_sf"/>
</dbReference>
<evidence type="ECO:0000259" key="9">
    <source>
        <dbReference type="PROSITE" id="PS51194"/>
    </source>
</evidence>
<dbReference type="PROSITE" id="PS51194">
    <property type="entry name" value="HELICASE_CTER"/>
    <property type="match status" value="1"/>
</dbReference>
<evidence type="ECO:0000259" key="8">
    <source>
        <dbReference type="PROSITE" id="PS50089"/>
    </source>
</evidence>
<evidence type="ECO:0000313" key="10">
    <source>
        <dbReference type="EMBL" id="KAF0739038.1"/>
    </source>
</evidence>
<dbReference type="InterPro" id="IPR048686">
    <property type="entry name" value="SHPRH_helical_1st"/>
</dbReference>
<dbReference type="VEuPathDB" id="FungiDB:AeMF1_013377"/>
<dbReference type="InterPro" id="IPR013083">
    <property type="entry name" value="Znf_RING/FYVE/PHD"/>
</dbReference>
<evidence type="ECO:0000256" key="4">
    <source>
        <dbReference type="ARBA" id="ARBA00022833"/>
    </source>
</evidence>
<dbReference type="SUPFAM" id="SSF57850">
    <property type="entry name" value="RING/U-box"/>
    <property type="match status" value="1"/>
</dbReference>
<sequence length="1437" mass="163091">MVRAKPTMTKKQAPKTLKKQARKRQAEKLAPHVPKVPTKRQKLEEAKLAARLPNPYRIEPIVTPIPNECLHFRVNISEPTKKPKTLINGNDKSLGLASTIVLSGETQAEGDFSSLQVEWANTKTIIDFRVSNLSSKVLHALAFLNHKKCVSMSFLPGKATFDIHIPTYMALCDGRDNPSPLTPVPKHMATFMRWLIQQSPDGWSYPYPNEIQESLTDNGAFESMSLYNAIDPTPFSVAGDAYIPSPNLLPPLRRDQKAAVAWMLQREGLLENVSDTESLTTTICATHTSGIAFNPFSAQFYPDGAPLPFDMSNVRGGILADEMGLGKTVQVLACLLSHPSPPVFNSIFPSEEIAMIENKTVRSCVCNSIEDDAQGWVQCKECQVWQHQLCSGYEPSTSKAFYCERCIRRLVPQWSAKSTLIISPQMIHKQWESEVLRHTKPDSLSMMTYSGIKAMRQRLKNQPSKEWMYCRSDILSQFDVVLTTYQALKDDLYHVVASEDNGLRQRKKYRVVASPLSHMKWWRICMDEAQMVENQNTKASLMAMELNSTLRWCVSGTPFSNSLWDVYGTLAFLRVAPFDEKAWWRAVIMSHVHHSLRLEDILCQIMWRNQKQDVVDQINLPPQKVQRTWLTLSSIESHFYNQQLNECTKHRDTSDLTAGMLNSLLRLRQVCCHPQIGRNGLKAFDESNPMSMNEILAEMLRKAEKECKDAQRQLIGALNGLAGLRVAEKSHDEAVRLYFKAVTLIQTNWADFQADLLPRLHLVFNFGHHLERYCPSNVATPPATDDEEYVHSLEGYDGHLLPDLDPVKHLLENGKLVEVCAQNIEALYLNQVNTAHNAIFQKYMVAFRSVQSEYFGSSKDDDILPPIFHVGLCDAVRQITGVKAFIDRVRAKLSSRSVVGANLGKDMKNRESLQTVLMEQFSRIFGLRAETHDELIISRNCGYCRQGQTGPKCKHCHMRAKLDSLQTLLGIADENTEDTQGQYNLAALLLDVVHETTKHVNQVELYDVIHKMMGDIRKETTWAIKLWKAQNARLGGLDELEMAKVTIQVRKADDPIQPTDPIYKLLPVELAMKQYQLEEERNDVEALLSSKLSQLKYLQNLHGAQRSKGEDGRCVVCLEQMDEKRGVWPCAHVLCLECTETMIKRAKPSIQCPTCRAVTLPHRITLIHEENSAKRNSYGTKVNSIVERIQTLSDSKILLLSQWPDMLKLMDQGLGKAGVKCFMVHQKKDFEKTLQQFKQYPDGCVLAMLYKHGANGLNVVEANHVILIEPLLNTGVEAQAINRIHRLGQEKQTTVHKFIVYNTVEEGIAVLQEKKRKELLLVKKNDHDEHVTWDDWSMLLQVDDANLYDAFWNEVVIWNDKKLSRLEAKAHFEQAILDELGQTGGNILDQPRITICGTETVIPVAKKLIQECNNSESQYADLIDVQSVRLQLHGDHL</sequence>
<dbReference type="SMART" id="SM00249">
    <property type="entry name" value="PHD"/>
    <property type="match status" value="1"/>
</dbReference>
<dbReference type="GO" id="GO:0005524">
    <property type="term" value="F:ATP binding"/>
    <property type="evidence" value="ECO:0007669"/>
    <property type="project" value="InterPro"/>
</dbReference>
<dbReference type="InterPro" id="IPR052583">
    <property type="entry name" value="ATP-helicase/E3_Ub-Ligase"/>
</dbReference>
<dbReference type="Pfam" id="PF00176">
    <property type="entry name" value="SNF2-rel_dom"/>
    <property type="match status" value="1"/>
</dbReference>
<feature type="coiled-coil region" evidence="6">
    <location>
        <begin position="693"/>
        <end position="720"/>
    </location>
</feature>
<dbReference type="InterPro" id="IPR000330">
    <property type="entry name" value="SNF2_N"/>
</dbReference>
<dbReference type="Gene3D" id="3.40.50.300">
    <property type="entry name" value="P-loop containing nucleotide triphosphate hydrolases"/>
    <property type="match status" value="1"/>
</dbReference>
<dbReference type="CDD" id="cd18793">
    <property type="entry name" value="SF2_C_SNF"/>
    <property type="match status" value="1"/>
</dbReference>
<name>A0A6G0XFL6_9STRA</name>
<dbReference type="Proteomes" id="UP000481153">
    <property type="component" value="Unassembled WGS sequence"/>
</dbReference>
<keyword evidence="3" id="KW-0378">Hydrolase</keyword>
<dbReference type="SMART" id="SM00487">
    <property type="entry name" value="DEXDc"/>
    <property type="match status" value="1"/>
</dbReference>
<proteinExistence type="predicted"/>
<dbReference type="SUPFAM" id="SSF57903">
    <property type="entry name" value="FYVE/PHD zinc finger"/>
    <property type="match status" value="1"/>
</dbReference>
<feature type="domain" description="RING-type" evidence="8">
    <location>
        <begin position="1114"/>
        <end position="1156"/>
    </location>
</feature>
<feature type="region of interest" description="Disordered" evidence="7">
    <location>
        <begin position="1"/>
        <end position="40"/>
    </location>
</feature>
<dbReference type="PROSITE" id="PS50089">
    <property type="entry name" value="ZF_RING_2"/>
    <property type="match status" value="1"/>
</dbReference>
<keyword evidence="4" id="KW-0862">Zinc</keyword>
<dbReference type="InterPro" id="IPR001965">
    <property type="entry name" value="Znf_PHD"/>
</dbReference>
<dbReference type="Gene3D" id="3.30.40.10">
    <property type="entry name" value="Zinc/RING finger domain, C3HC4 (zinc finger)"/>
    <property type="match status" value="2"/>
</dbReference>
<comment type="caution">
    <text evidence="10">The sequence shown here is derived from an EMBL/GenBank/DDBJ whole genome shotgun (WGS) entry which is preliminary data.</text>
</comment>
<dbReference type="PROSITE" id="PS01359">
    <property type="entry name" value="ZF_PHD_1"/>
    <property type="match status" value="1"/>
</dbReference>
<feature type="domain" description="Helicase C-terminal" evidence="9">
    <location>
        <begin position="1181"/>
        <end position="1338"/>
    </location>
</feature>
<keyword evidence="1" id="KW-0479">Metal-binding</keyword>
<dbReference type="InterPro" id="IPR001841">
    <property type="entry name" value="Znf_RING"/>
</dbReference>
<dbReference type="Pfam" id="PF21325">
    <property type="entry name" value="SHPRH_helical-1st"/>
    <property type="match status" value="1"/>
</dbReference>
<dbReference type="InterPro" id="IPR011011">
    <property type="entry name" value="Znf_FYVE_PHD"/>
</dbReference>
<evidence type="ECO:0000313" key="11">
    <source>
        <dbReference type="Proteomes" id="UP000481153"/>
    </source>
</evidence>
<keyword evidence="11" id="KW-1185">Reference proteome</keyword>